<dbReference type="RefSeq" id="WP_115476149.1">
    <property type="nucleotide sequence ID" value="NZ_QRBF01000001.1"/>
</dbReference>
<name>A0A370XBW9_9GAMM</name>
<reference evidence="3 4" key="1">
    <citation type="submission" date="2018-07" db="EMBL/GenBank/DDBJ databases">
        <title>Dyella monticola sp. nov. and Dyella psychrodurans sp. nov. isolated from monsoon evergreen broad-leaved forest soil of Dinghu Mountain, China.</title>
        <authorList>
            <person name="Gao Z."/>
            <person name="Qiu L."/>
        </authorList>
    </citation>
    <scope>NUCLEOTIDE SEQUENCE [LARGE SCALE GENOMIC DNA]</scope>
    <source>
        <strain evidence="3 4">4MSK11</strain>
    </source>
</reference>
<dbReference type="InterPro" id="IPR036770">
    <property type="entry name" value="Ankyrin_rpt-contain_sf"/>
</dbReference>
<dbReference type="PANTHER" id="PTHR24193">
    <property type="entry name" value="ANKYRIN REPEAT PROTEIN"/>
    <property type="match status" value="1"/>
</dbReference>
<proteinExistence type="predicted"/>
<keyword evidence="2" id="KW-0040">ANK repeat</keyword>
<accession>A0A370XBW9</accession>
<dbReference type="Pfam" id="PF12796">
    <property type="entry name" value="Ank_2"/>
    <property type="match status" value="1"/>
</dbReference>
<evidence type="ECO:0000313" key="4">
    <source>
        <dbReference type="Proteomes" id="UP000255334"/>
    </source>
</evidence>
<evidence type="ECO:0000256" key="2">
    <source>
        <dbReference type="ARBA" id="ARBA00023043"/>
    </source>
</evidence>
<dbReference type="InterPro" id="IPR002110">
    <property type="entry name" value="Ankyrin_rpt"/>
</dbReference>
<keyword evidence="4" id="KW-1185">Reference proteome</keyword>
<dbReference type="Gene3D" id="1.25.40.20">
    <property type="entry name" value="Ankyrin repeat-containing domain"/>
    <property type="match status" value="1"/>
</dbReference>
<evidence type="ECO:0000256" key="1">
    <source>
        <dbReference type="ARBA" id="ARBA00022737"/>
    </source>
</evidence>
<dbReference type="InterPro" id="IPR050663">
    <property type="entry name" value="Ankyrin-SOCS_Box"/>
</dbReference>
<dbReference type="Proteomes" id="UP000255334">
    <property type="component" value="Unassembled WGS sequence"/>
</dbReference>
<dbReference type="EMBL" id="QRBF01000001">
    <property type="protein sequence ID" value="RDS85898.1"/>
    <property type="molecule type" value="Genomic_DNA"/>
</dbReference>
<gene>
    <name evidence="3" type="ORF">DWU99_01070</name>
</gene>
<dbReference type="SUPFAM" id="SSF48403">
    <property type="entry name" value="Ankyrin repeat"/>
    <property type="match status" value="1"/>
</dbReference>
<keyword evidence="1" id="KW-0677">Repeat</keyword>
<protein>
    <submittedName>
        <fullName evidence="3">Ankyrin repeat domain-containing protein</fullName>
    </submittedName>
</protein>
<sequence length="178" mass="18724">MTVSDMAARNDVSRVADAIAAGSPLDQWDPHTGLAPLHAAALSNALPTLEALLAAGVRRDAPAWDGRTAMHLAASPEIARALVRGLRPERVQQIVNARDAEQRTPLHLVALAGAGNRNGGWVKQQRDALLALGADPSLQDRDGLTPAALGRSLGNWEMACVEAVAQGRAQEKGVGQER</sequence>
<dbReference type="OrthoDB" id="8453275at2"/>
<comment type="caution">
    <text evidence="3">The sequence shown here is derived from an EMBL/GenBank/DDBJ whole genome shotgun (WGS) entry which is preliminary data.</text>
</comment>
<dbReference type="GO" id="GO:0045944">
    <property type="term" value="P:positive regulation of transcription by RNA polymerase II"/>
    <property type="evidence" value="ECO:0007669"/>
    <property type="project" value="TreeGrafter"/>
</dbReference>
<organism evidence="3 4">
    <name type="scientific">Dyella psychrodurans</name>
    <dbReference type="NCBI Taxonomy" id="1927960"/>
    <lineage>
        <taxon>Bacteria</taxon>
        <taxon>Pseudomonadati</taxon>
        <taxon>Pseudomonadota</taxon>
        <taxon>Gammaproteobacteria</taxon>
        <taxon>Lysobacterales</taxon>
        <taxon>Rhodanobacteraceae</taxon>
        <taxon>Dyella</taxon>
    </lineage>
</organism>
<evidence type="ECO:0000313" key="3">
    <source>
        <dbReference type="EMBL" id="RDS85898.1"/>
    </source>
</evidence>
<dbReference type="PANTHER" id="PTHR24193:SF121">
    <property type="entry name" value="ADA2A-CONTAINING COMPLEX COMPONENT 3, ISOFORM D"/>
    <property type="match status" value="1"/>
</dbReference>
<dbReference type="AlphaFoldDB" id="A0A370XBW9"/>
<dbReference type="GO" id="GO:0000976">
    <property type="term" value="F:transcription cis-regulatory region binding"/>
    <property type="evidence" value="ECO:0007669"/>
    <property type="project" value="TreeGrafter"/>
</dbReference>